<organism evidence="1 2">
    <name type="scientific">Mauremys mutica</name>
    <name type="common">yellowpond turtle</name>
    <dbReference type="NCBI Taxonomy" id="74926"/>
    <lineage>
        <taxon>Eukaryota</taxon>
        <taxon>Metazoa</taxon>
        <taxon>Chordata</taxon>
        <taxon>Craniata</taxon>
        <taxon>Vertebrata</taxon>
        <taxon>Euteleostomi</taxon>
        <taxon>Archelosauria</taxon>
        <taxon>Testudinata</taxon>
        <taxon>Testudines</taxon>
        <taxon>Cryptodira</taxon>
        <taxon>Durocryptodira</taxon>
        <taxon>Testudinoidea</taxon>
        <taxon>Geoemydidae</taxon>
        <taxon>Geoemydinae</taxon>
        <taxon>Mauremys</taxon>
    </lineage>
</organism>
<gene>
    <name evidence="1" type="ORF">KIL84_007073</name>
</gene>
<name>A0A9D3X2P7_9SAUR</name>
<proteinExistence type="predicted"/>
<evidence type="ECO:0000313" key="1">
    <source>
        <dbReference type="EMBL" id="KAH1171455.1"/>
    </source>
</evidence>
<evidence type="ECO:0000313" key="2">
    <source>
        <dbReference type="Proteomes" id="UP000827986"/>
    </source>
</evidence>
<keyword evidence="2" id="KW-1185">Reference proteome</keyword>
<comment type="caution">
    <text evidence="1">The sequence shown here is derived from an EMBL/GenBank/DDBJ whole genome shotgun (WGS) entry which is preliminary data.</text>
</comment>
<sequence length="212" mass="23795">MCSVGTFHTNPTLNNRNKRSINACLKENVTFQFSHKFFFYLLSELFLLLFFQITGSSENATVIISGANSDISWESKFQSPPLISLPFQSPLVPHLTLASFHRKSRFPSAGESLLSLTRRVREPVLPGVKFLVDNSRALCHTPRARSKHHSVKFDLDTHLEEAWLGQISVALQSHSQSDSPDHSGRSSTDLVQDQCLKSGWAMVPMTPQPMEL</sequence>
<accession>A0A9D3X2P7</accession>
<dbReference type="Proteomes" id="UP000827986">
    <property type="component" value="Unassembled WGS sequence"/>
</dbReference>
<dbReference type="EMBL" id="JAHDVG010000483">
    <property type="protein sequence ID" value="KAH1171455.1"/>
    <property type="molecule type" value="Genomic_DNA"/>
</dbReference>
<reference evidence="1" key="1">
    <citation type="submission" date="2021-09" db="EMBL/GenBank/DDBJ databases">
        <title>The genome of Mauremys mutica provides insights into the evolution of semi-aquatic lifestyle.</title>
        <authorList>
            <person name="Gong S."/>
            <person name="Gao Y."/>
        </authorList>
    </citation>
    <scope>NUCLEOTIDE SEQUENCE</scope>
    <source>
        <strain evidence="1">MM-2020</strain>
        <tissue evidence="1">Muscle</tissue>
    </source>
</reference>
<protein>
    <submittedName>
        <fullName evidence="1">Uncharacterized protein</fullName>
    </submittedName>
</protein>
<dbReference type="AlphaFoldDB" id="A0A9D3X2P7"/>